<proteinExistence type="predicted"/>
<dbReference type="EMBL" id="AKCV02000004">
    <property type="protein sequence ID" value="TMS59720.1"/>
    <property type="molecule type" value="Genomic_DNA"/>
</dbReference>
<organism evidence="1 2">
    <name type="scientific">Imbroritus primus</name>
    <dbReference type="NCBI Taxonomy" id="3058603"/>
    <lineage>
        <taxon>Bacteria</taxon>
        <taxon>Pseudomonadati</taxon>
        <taxon>Pseudomonadota</taxon>
        <taxon>Betaproteobacteria</taxon>
        <taxon>Burkholderiales</taxon>
        <taxon>Burkholderiaceae</taxon>
        <taxon>Imbroritus</taxon>
    </lineage>
</organism>
<dbReference type="Proteomes" id="UP000004277">
    <property type="component" value="Unassembled WGS sequence"/>
</dbReference>
<evidence type="ECO:0000313" key="2">
    <source>
        <dbReference type="Proteomes" id="UP000004277"/>
    </source>
</evidence>
<sequence length="250" mass="26063">MTVVSFIADVVLGAALGVMGGLFGIGGGVIAIPVLGLVFGMNQPLAQGTALVMVAPNVIVGFWQYHRRNHLDMRMVALLCLSAILFTYLGARMATVVDADALRTAFAFFLIALTAFFAWRLLRGRATRARVVLARPWAIVVGMLGGLTSGLFGVGGGVIAAPALTGLFGVTQAAAQGFSLALVSPGALVALGTYAAADLVDWHTGIPLALGGILSIPWGVALAHRLPERKLRLLFCGLLLTTALLMLQSR</sequence>
<keyword evidence="2" id="KW-1185">Reference proteome</keyword>
<reference evidence="1" key="1">
    <citation type="submission" date="2019-05" db="EMBL/GenBank/DDBJ databases">
        <title>Revised genome assembly of Burkholderiaceae (previously Ralstonia) sp. PBA.</title>
        <authorList>
            <person name="Gan H.M."/>
        </authorList>
    </citation>
    <scope>NUCLEOTIDE SEQUENCE</scope>
    <source>
        <strain evidence="1">PBA</strain>
    </source>
</reference>
<gene>
    <name evidence="1" type="ORF">MW7_000815</name>
</gene>
<protein>
    <submittedName>
        <fullName evidence="1">Sulfite exporter TauE/SafE family protein</fullName>
    </submittedName>
</protein>
<comment type="caution">
    <text evidence="1">The sequence shown here is derived from an EMBL/GenBank/DDBJ whole genome shotgun (WGS) entry which is preliminary data.</text>
</comment>
<accession>A0ACD3SU53</accession>
<evidence type="ECO:0000313" key="1">
    <source>
        <dbReference type="EMBL" id="TMS59720.1"/>
    </source>
</evidence>
<name>A0ACD3SU53_9BURK</name>